<dbReference type="PRINTS" id="PR01245">
    <property type="entry name" value="RAD1REC1"/>
</dbReference>
<evidence type="ECO:0000256" key="1">
    <source>
        <dbReference type="ARBA" id="ARBA00004123"/>
    </source>
</evidence>
<reference evidence="6 7" key="1">
    <citation type="journal article" date="2018" name="G3 (Bethesda)">
        <title>Phylogenetic and Phylogenomic Definition of Rhizopus Species.</title>
        <authorList>
            <person name="Gryganskyi A.P."/>
            <person name="Golan J."/>
            <person name="Dolatabadi S."/>
            <person name="Mondo S."/>
            <person name="Robb S."/>
            <person name="Idnurm A."/>
            <person name="Muszewska A."/>
            <person name="Steczkiewicz K."/>
            <person name="Masonjones S."/>
            <person name="Liao H.L."/>
            <person name="Gajdeczka M.T."/>
            <person name="Anike F."/>
            <person name="Vuek A."/>
            <person name="Anishchenko I.M."/>
            <person name="Voigt K."/>
            <person name="de Hoog G.S."/>
            <person name="Smith M.E."/>
            <person name="Heitman J."/>
            <person name="Vilgalys R."/>
            <person name="Stajich J.E."/>
        </authorList>
    </citation>
    <scope>NUCLEOTIDE SEQUENCE [LARGE SCALE GENOMIC DNA]</scope>
    <source>
        <strain evidence="6 7">LSU 92-RS-03</strain>
    </source>
</reference>
<dbReference type="InterPro" id="IPR046938">
    <property type="entry name" value="DNA_clamp_sf"/>
</dbReference>
<evidence type="ECO:0000313" key="7">
    <source>
        <dbReference type="Proteomes" id="UP000253551"/>
    </source>
</evidence>
<evidence type="ECO:0000313" key="6">
    <source>
        <dbReference type="EMBL" id="RCI05670.1"/>
    </source>
</evidence>
<dbReference type="GO" id="GO:0030896">
    <property type="term" value="C:checkpoint clamp complex"/>
    <property type="evidence" value="ECO:0007669"/>
    <property type="project" value="TreeGrafter"/>
</dbReference>
<dbReference type="OrthoDB" id="337581at2759"/>
<comment type="subcellular location">
    <subcellularLocation>
        <location evidence="1">Nucleus</location>
    </subcellularLocation>
</comment>
<dbReference type="GO" id="GO:0000077">
    <property type="term" value="P:DNA damage checkpoint signaling"/>
    <property type="evidence" value="ECO:0007669"/>
    <property type="project" value="InterPro"/>
</dbReference>
<dbReference type="Gene3D" id="3.70.10.10">
    <property type="match status" value="1"/>
</dbReference>
<dbReference type="STRING" id="4846.A0A367KU84"/>
<dbReference type="Pfam" id="PF02144">
    <property type="entry name" value="Rad1"/>
    <property type="match status" value="1"/>
</dbReference>
<protein>
    <submittedName>
        <fullName evidence="6">SsDNA endodeoxyribonuclease</fullName>
    </submittedName>
</protein>
<evidence type="ECO:0000256" key="5">
    <source>
        <dbReference type="ARBA" id="ARBA00023242"/>
    </source>
</evidence>
<keyword evidence="3" id="KW-0227">DNA damage</keyword>
<dbReference type="AlphaFoldDB" id="A0A367KU84"/>
<proteinExistence type="inferred from homology"/>
<dbReference type="SUPFAM" id="SSF55979">
    <property type="entry name" value="DNA clamp"/>
    <property type="match status" value="1"/>
</dbReference>
<gene>
    <name evidence="6" type="primary">RAD1</name>
    <name evidence="6" type="ORF">CU098_011911</name>
</gene>
<dbReference type="PANTHER" id="PTHR10870:SF0">
    <property type="entry name" value="CELL CYCLE CHECKPOINT PROTEIN RAD1"/>
    <property type="match status" value="1"/>
</dbReference>
<evidence type="ECO:0000256" key="2">
    <source>
        <dbReference type="ARBA" id="ARBA00010991"/>
    </source>
</evidence>
<keyword evidence="4" id="KW-0234">DNA repair</keyword>
<organism evidence="6 7">
    <name type="scientific">Rhizopus stolonifer</name>
    <name type="common">Rhizopus nigricans</name>
    <dbReference type="NCBI Taxonomy" id="4846"/>
    <lineage>
        <taxon>Eukaryota</taxon>
        <taxon>Fungi</taxon>
        <taxon>Fungi incertae sedis</taxon>
        <taxon>Mucoromycota</taxon>
        <taxon>Mucoromycotina</taxon>
        <taxon>Mucoromycetes</taxon>
        <taxon>Mucorales</taxon>
        <taxon>Mucorineae</taxon>
        <taxon>Rhizopodaceae</taxon>
        <taxon>Rhizopus</taxon>
    </lineage>
</organism>
<name>A0A367KU84_RHIST</name>
<dbReference type="InterPro" id="IPR003021">
    <property type="entry name" value="Rad1_Rec1_Rad17"/>
</dbReference>
<keyword evidence="7" id="KW-1185">Reference proteome</keyword>
<evidence type="ECO:0000256" key="3">
    <source>
        <dbReference type="ARBA" id="ARBA00022763"/>
    </source>
</evidence>
<comment type="similarity">
    <text evidence="2">Belongs to the rad1 family.</text>
</comment>
<dbReference type="Proteomes" id="UP000253551">
    <property type="component" value="Unassembled WGS sequence"/>
</dbReference>
<dbReference type="EMBL" id="PJQM01000330">
    <property type="protein sequence ID" value="RCI05670.1"/>
    <property type="molecule type" value="Genomic_DNA"/>
</dbReference>
<keyword evidence="5" id="KW-0539">Nucleus</keyword>
<dbReference type="PRINTS" id="PR01246">
    <property type="entry name" value="RAD1REPAIR"/>
</dbReference>
<dbReference type="GO" id="GO:0006281">
    <property type="term" value="P:DNA repair"/>
    <property type="evidence" value="ECO:0007669"/>
    <property type="project" value="UniProtKB-KW"/>
</dbReference>
<sequence>MDYTIDDTVQFYGVIKNARHVVRLMRAINIKNTVVCFIHEQGMMLSVEDSRSVKAMAYLKLHLFHEFRLKEADVPLFALPIDSFINCLQVTVPQSSDNEFAVRANDDYCEISYDGTGSYLSLRRHISNKANLPQTIHCELIPYEPDEESPELQIGDSTEEVPQRMIIKSDWFSELMNDLDSRYNKITLTISPHNTAFQVIAEGSDLLTESDYPEDSEPFISFTCTKELSFSYLYSHLVQCKKALDISYEVSIEMFDSGALRLYVS</sequence>
<dbReference type="PANTHER" id="PTHR10870">
    <property type="entry name" value="CELL CYCLE CHECKPOINT PROTEIN RAD1"/>
    <property type="match status" value="1"/>
</dbReference>
<evidence type="ECO:0000256" key="4">
    <source>
        <dbReference type="ARBA" id="ARBA00023204"/>
    </source>
</evidence>
<comment type="caution">
    <text evidence="6">The sequence shown here is derived from an EMBL/GenBank/DDBJ whole genome shotgun (WGS) entry which is preliminary data.</text>
</comment>
<accession>A0A367KU84</accession>
<dbReference type="InterPro" id="IPR003011">
    <property type="entry name" value="Cell_cycle_checkpoint_Rad1"/>
</dbReference>